<accession>A0A094Z3S7</accession>
<keyword evidence="5" id="KW-0597">Phosphoprotein</keyword>
<dbReference type="PATRIC" id="fig|556287.9.peg.1267"/>
<dbReference type="Proteomes" id="UP000033731">
    <property type="component" value="Unassembled WGS sequence"/>
</dbReference>
<keyword evidence="8" id="KW-0902">Two-component regulatory system</keyword>
<dbReference type="GO" id="GO:0005737">
    <property type="term" value="C:cytoplasm"/>
    <property type="evidence" value="ECO:0007669"/>
    <property type="project" value="UniProtKB-SubCell"/>
</dbReference>
<keyword evidence="4" id="KW-0678">Repressor</keyword>
<dbReference type="PROSITE" id="PS50045">
    <property type="entry name" value="SIGMA54_INTERACT_4"/>
    <property type="match status" value="1"/>
</dbReference>
<dbReference type="Pfam" id="PF00158">
    <property type="entry name" value="Sigma54_activat"/>
    <property type="match status" value="1"/>
</dbReference>
<dbReference type="Gene3D" id="3.40.50.2300">
    <property type="match status" value="1"/>
</dbReference>
<evidence type="ECO:0000313" key="20">
    <source>
        <dbReference type="Proteomes" id="UP000033731"/>
    </source>
</evidence>
<evidence type="ECO:0000256" key="7">
    <source>
        <dbReference type="ARBA" id="ARBA00022840"/>
    </source>
</evidence>
<evidence type="ECO:0000256" key="14">
    <source>
        <dbReference type="ARBA" id="ARBA00031910"/>
    </source>
</evidence>
<dbReference type="SUPFAM" id="SSF52540">
    <property type="entry name" value="P-loop containing nucleoside triphosphate hydrolases"/>
    <property type="match status" value="1"/>
</dbReference>
<dbReference type="InterPro" id="IPR001789">
    <property type="entry name" value="Sig_transdc_resp-reg_receiver"/>
</dbReference>
<evidence type="ECO:0000256" key="1">
    <source>
        <dbReference type="ARBA" id="ARBA00004496"/>
    </source>
</evidence>
<comment type="caution">
    <text evidence="19">The sequence shown here is derived from an EMBL/GenBank/DDBJ whole genome shotgun (WGS) entry which is preliminary data.</text>
</comment>
<dbReference type="InterPro" id="IPR002078">
    <property type="entry name" value="Sigma_54_int"/>
</dbReference>
<dbReference type="PROSITE" id="PS50110">
    <property type="entry name" value="RESPONSE_REGULATORY"/>
    <property type="match status" value="1"/>
</dbReference>
<dbReference type="EMBL" id="JMTK01000005">
    <property type="protein sequence ID" value="KJZ81357.1"/>
    <property type="molecule type" value="Genomic_DNA"/>
</dbReference>
<dbReference type="InterPro" id="IPR011006">
    <property type="entry name" value="CheY-like_superfamily"/>
</dbReference>
<evidence type="ECO:0000256" key="2">
    <source>
        <dbReference type="ARBA" id="ARBA00019059"/>
    </source>
</evidence>
<dbReference type="SUPFAM" id="SSF52172">
    <property type="entry name" value="CheY-like"/>
    <property type="match status" value="1"/>
</dbReference>
<reference evidence="19 20" key="1">
    <citation type="journal article" date="2015" name="Phytopathology">
        <title>Genomes of Candidatus Liberibacter solanacearum haplotype A from New Zealand and the USA suggest significant genome plasticity in the species.</title>
        <authorList>
            <person name="Thompson S.M."/>
            <person name="Johnson C.P."/>
            <person name="Lu A.Y."/>
            <person name="Frampton R.A."/>
            <person name="Sullivan K.L."/>
            <person name="Fiers M.W."/>
            <person name="Crowhurst R.N."/>
            <person name="Pitman A.R."/>
            <person name="Scott I."/>
            <person name="Gudmestad N.C."/>
            <person name="Smith G.R."/>
        </authorList>
    </citation>
    <scope>NUCLEOTIDE SEQUENCE [LARGE SCALE GENOMIC DNA]</scope>
    <source>
        <strain evidence="19 20">LsoNZ1</strain>
    </source>
</reference>
<comment type="function">
    <text evidence="15">Member of the two-component regulatory system NtrB/NtrC, which controls expression of the nitrogen-regulated (ntr) genes in response to nitrogen limitation. Phosphorylated NtrC binds directly to DNA and stimulates the formation of open promoter-sigma54-RNA polymerase complexes.</text>
</comment>
<dbReference type="Gene3D" id="3.40.50.300">
    <property type="entry name" value="P-loop containing nucleotide triphosphate hydrolases"/>
    <property type="match status" value="1"/>
</dbReference>
<dbReference type="CDD" id="cd00009">
    <property type="entry name" value="AAA"/>
    <property type="match status" value="1"/>
</dbReference>
<evidence type="ECO:0000259" key="17">
    <source>
        <dbReference type="PROSITE" id="PS50045"/>
    </source>
</evidence>
<dbReference type="Pfam" id="PF25601">
    <property type="entry name" value="AAA_lid_14"/>
    <property type="match status" value="1"/>
</dbReference>
<dbReference type="SUPFAM" id="SSF46689">
    <property type="entry name" value="Homeodomain-like"/>
    <property type="match status" value="1"/>
</dbReference>
<proteinExistence type="predicted"/>
<evidence type="ECO:0000256" key="3">
    <source>
        <dbReference type="ARBA" id="ARBA00022490"/>
    </source>
</evidence>
<evidence type="ECO:0000259" key="18">
    <source>
        <dbReference type="PROSITE" id="PS50110"/>
    </source>
</evidence>
<keyword evidence="7" id="KW-0067">ATP-binding</keyword>
<dbReference type="Gene3D" id="1.10.10.60">
    <property type="entry name" value="Homeodomain-like"/>
    <property type="match status" value="1"/>
</dbReference>
<comment type="subcellular location">
    <subcellularLocation>
        <location evidence="1">Cytoplasm</location>
    </subcellularLocation>
</comment>
<dbReference type="PANTHER" id="PTHR32071">
    <property type="entry name" value="TRANSCRIPTIONAL REGULATORY PROTEIN"/>
    <property type="match status" value="1"/>
</dbReference>
<dbReference type="RefSeq" id="WP_034441888.1">
    <property type="nucleotide sequence ID" value="NZ_JMTK01000005.1"/>
</dbReference>
<evidence type="ECO:0000256" key="15">
    <source>
        <dbReference type="ARBA" id="ARBA00043886"/>
    </source>
</evidence>
<dbReference type="GO" id="GO:0043565">
    <property type="term" value="F:sequence-specific DNA binding"/>
    <property type="evidence" value="ECO:0007669"/>
    <property type="project" value="InterPro"/>
</dbReference>
<keyword evidence="9" id="KW-0805">Transcription regulation</keyword>
<dbReference type="Gene3D" id="1.10.8.60">
    <property type="match status" value="1"/>
</dbReference>
<evidence type="ECO:0000256" key="11">
    <source>
        <dbReference type="ARBA" id="ARBA00023159"/>
    </source>
</evidence>
<keyword evidence="10" id="KW-0238">DNA-binding</keyword>
<evidence type="ECO:0000256" key="4">
    <source>
        <dbReference type="ARBA" id="ARBA00022491"/>
    </source>
</evidence>
<evidence type="ECO:0000256" key="8">
    <source>
        <dbReference type="ARBA" id="ARBA00023012"/>
    </source>
</evidence>
<dbReference type="GO" id="GO:0005524">
    <property type="term" value="F:ATP binding"/>
    <property type="evidence" value="ECO:0007669"/>
    <property type="project" value="UniProtKB-KW"/>
</dbReference>
<keyword evidence="3" id="KW-0963">Cytoplasm</keyword>
<dbReference type="PRINTS" id="PR01590">
    <property type="entry name" value="HTHFIS"/>
</dbReference>
<evidence type="ECO:0000256" key="16">
    <source>
        <dbReference type="PROSITE-ProRule" id="PRU00169"/>
    </source>
</evidence>
<evidence type="ECO:0000256" key="6">
    <source>
        <dbReference type="ARBA" id="ARBA00022741"/>
    </source>
</evidence>
<sequence length="494" mass="56763">MHTKRSLDDRQGLLIIDQDDEQSNLIKEYMESYGYDVFIIDVLSQCPDLLVLDKIKVDVIFLSLINFGDDKGKVLQTIVEKMPIIPIIVQTKHDELKILIGSLQDRIAKFFFNPVSKEHLFYSIRSILERKKNSSAEEQKYFTLDSLIAVSPEMIQVINLARKSVYCTIPVMIEGEFGVGKKTLAHSIHASGSRASFPFVVVNCGISDQDKIEKDLFGKVDLQGENSTCFLGKFVEANGGTILLEEPSALSLKVQSKILNFIETGKIEFDDSRNALKLDVRLIFATEKNLFQEVNNQVFSKDLYYKISIFSCKIPTLRSRKDDIPWLARFFLKRFCLENNVQQINLSEKALSMLTHYKWTDNVQELENIILRFVVGIKDSYITEDCFTPLLFEAGNQEKEINSNTSEISDIYCMQDENNNIPQSSNYLSIPKGTIFSIDKYGEIRRLSDIEKEMIRLAMKLYREQMSEVARRLGIGRSTLYRKIKEYNIEVDSL</sequence>
<dbReference type="InterPro" id="IPR009057">
    <property type="entry name" value="Homeodomain-like_sf"/>
</dbReference>
<comment type="caution">
    <text evidence="16">Lacks conserved residue(s) required for the propagation of feature annotation.</text>
</comment>
<dbReference type="AlphaFoldDB" id="A0A094Z3S7"/>
<dbReference type="PANTHER" id="PTHR32071:SF95">
    <property type="entry name" value="DNA-BINDING TRANSCRIPTIONAL REGULATOR NTRC"/>
    <property type="match status" value="1"/>
</dbReference>
<gene>
    <name evidence="19" type="ORF">DJ66_1251</name>
</gene>
<keyword evidence="12" id="KW-0804">Transcription</keyword>
<dbReference type="GO" id="GO:0000160">
    <property type="term" value="P:phosphorelay signal transduction system"/>
    <property type="evidence" value="ECO:0007669"/>
    <property type="project" value="UniProtKB-KW"/>
</dbReference>
<feature type="domain" description="Sigma-54 factor interaction" evidence="17">
    <location>
        <begin position="147"/>
        <end position="375"/>
    </location>
</feature>
<dbReference type="GO" id="GO:0006355">
    <property type="term" value="P:regulation of DNA-templated transcription"/>
    <property type="evidence" value="ECO:0007669"/>
    <property type="project" value="InterPro"/>
</dbReference>
<feature type="domain" description="Response regulatory" evidence="18">
    <location>
        <begin position="12"/>
        <end position="128"/>
    </location>
</feature>
<dbReference type="Pfam" id="PF02954">
    <property type="entry name" value="HTH_8"/>
    <property type="match status" value="1"/>
</dbReference>
<evidence type="ECO:0000256" key="12">
    <source>
        <dbReference type="ARBA" id="ARBA00023163"/>
    </source>
</evidence>
<evidence type="ECO:0000256" key="5">
    <source>
        <dbReference type="ARBA" id="ARBA00022553"/>
    </source>
</evidence>
<evidence type="ECO:0000256" key="10">
    <source>
        <dbReference type="ARBA" id="ARBA00023125"/>
    </source>
</evidence>
<evidence type="ECO:0000256" key="9">
    <source>
        <dbReference type="ARBA" id="ARBA00023015"/>
    </source>
</evidence>
<name>A0A094Z3S7_9HYPH</name>
<protein>
    <recommendedName>
        <fullName evidence="2">DNA-binding transcriptional regulator NtrC</fullName>
    </recommendedName>
    <alternativeName>
        <fullName evidence="13">Nitrogen regulation protein NR(I)</fullName>
    </alternativeName>
    <alternativeName>
        <fullName evidence="14">Nitrogen regulator I</fullName>
    </alternativeName>
</protein>
<evidence type="ECO:0000256" key="13">
    <source>
        <dbReference type="ARBA" id="ARBA00029881"/>
    </source>
</evidence>
<evidence type="ECO:0000313" key="19">
    <source>
        <dbReference type="EMBL" id="KJZ81357.1"/>
    </source>
</evidence>
<organism evidence="19 20">
    <name type="scientific">Candidatus Liberibacter solanacearum</name>
    <dbReference type="NCBI Taxonomy" id="556287"/>
    <lineage>
        <taxon>Bacteria</taxon>
        <taxon>Pseudomonadati</taxon>
        <taxon>Pseudomonadota</taxon>
        <taxon>Alphaproteobacteria</taxon>
        <taxon>Hyphomicrobiales</taxon>
        <taxon>Rhizobiaceae</taxon>
        <taxon>Liberibacter</taxon>
    </lineage>
</organism>
<keyword evidence="11" id="KW-0010">Activator</keyword>
<keyword evidence="6" id="KW-0547">Nucleotide-binding</keyword>
<keyword evidence="20" id="KW-1185">Reference proteome</keyword>
<dbReference type="InterPro" id="IPR058031">
    <property type="entry name" value="AAA_lid_NorR"/>
</dbReference>
<dbReference type="InterPro" id="IPR002197">
    <property type="entry name" value="HTH_Fis"/>
</dbReference>
<dbReference type="InterPro" id="IPR027417">
    <property type="entry name" value="P-loop_NTPase"/>
</dbReference>